<dbReference type="SUPFAM" id="SSF52540">
    <property type="entry name" value="P-loop containing nucleoside triphosphate hydrolases"/>
    <property type="match status" value="1"/>
</dbReference>
<dbReference type="PANTHER" id="PTHR34301">
    <property type="entry name" value="DNA-BINDING PROTEIN-RELATED"/>
    <property type="match status" value="1"/>
</dbReference>
<dbReference type="PANTHER" id="PTHR34301:SF8">
    <property type="entry name" value="ATPASE DOMAIN-CONTAINING PROTEIN"/>
    <property type="match status" value="1"/>
</dbReference>
<reference evidence="1" key="1">
    <citation type="submission" date="2022-08" db="EMBL/GenBank/DDBJ databases">
        <authorList>
            <person name="Deng Y."/>
            <person name="Han X.-F."/>
            <person name="Zhang Y.-Q."/>
        </authorList>
    </citation>
    <scope>NUCLEOTIDE SEQUENCE</scope>
    <source>
        <strain evidence="1">CPCC 203407</strain>
    </source>
</reference>
<accession>A0AA41XGV9</accession>
<evidence type="ECO:0000313" key="2">
    <source>
        <dbReference type="Proteomes" id="UP001165587"/>
    </source>
</evidence>
<dbReference type="RefSeq" id="WP_259531022.1">
    <property type="nucleotide sequence ID" value="NZ_JANLCK010000017.1"/>
</dbReference>
<proteinExistence type="predicted"/>
<dbReference type="InterPro" id="IPR027417">
    <property type="entry name" value="P-loop_NTPase"/>
</dbReference>
<gene>
    <name evidence="1" type="ORF">N1028_18645</name>
</gene>
<dbReference type="EMBL" id="JANLCK010000017">
    <property type="protein sequence ID" value="MCS5727921.1"/>
    <property type="molecule type" value="Genomic_DNA"/>
</dbReference>
<organism evidence="1 2">
    <name type="scientific">Herbiconiux oxytropis</name>
    <dbReference type="NCBI Taxonomy" id="2970915"/>
    <lineage>
        <taxon>Bacteria</taxon>
        <taxon>Bacillati</taxon>
        <taxon>Actinomycetota</taxon>
        <taxon>Actinomycetes</taxon>
        <taxon>Micrococcales</taxon>
        <taxon>Microbacteriaceae</taxon>
        <taxon>Herbiconiux</taxon>
    </lineage>
</organism>
<evidence type="ECO:0000313" key="1">
    <source>
        <dbReference type="EMBL" id="MCS5727921.1"/>
    </source>
</evidence>
<keyword evidence="1" id="KW-0067">ATP-binding</keyword>
<keyword evidence="2" id="KW-1185">Reference proteome</keyword>
<dbReference type="Proteomes" id="UP001165587">
    <property type="component" value="Unassembled WGS sequence"/>
</dbReference>
<comment type="caution">
    <text evidence="1">The sequence shown here is derived from an EMBL/GenBank/DDBJ whole genome shotgun (WGS) entry which is preliminary data.</text>
</comment>
<dbReference type="AlphaFoldDB" id="A0AA41XGV9"/>
<dbReference type="Gene3D" id="3.40.50.300">
    <property type="entry name" value="P-loop containing nucleotide triphosphate hydrolases"/>
    <property type="match status" value="1"/>
</dbReference>
<keyword evidence="1" id="KW-0547">Nucleotide-binding</keyword>
<name>A0AA41XGV9_9MICO</name>
<protein>
    <submittedName>
        <fullName evidence="1">ATP-binding protein</fullName>
    </submittedName>
</protein>
<dbReference type="GO" id="GO:0005524">
    <property type="term" value="F:ATP binding"/>
    <property type="evidence" value="ECO:0007669"/>
    <property type="project" value="UniProtKB-KW"/>
</dbReference>
<sequence length="400" mass="43891">MANPFTPGFGTPPTVLYGRETEMGLIDRTSFTLGAKHPAHSRATIITGNRGIGKTTLLTATVRRAQGMGIPVLRVGAKRGFLDDVHYAVDWLVDELGRKPNLSLAEINIGLTAFGVGIPGAKLTRKKRAADAHKRPFGASMRVLIDLLVRRKMSGLLIVIDEMNFKHARDTTLEHIVSFSSAYQSLIEDDLPVAVVISGLPIPIERARRNQHISFLTRAEEIRLDEFTYQESQAVIRTIAQASDLLITDSAVEAMAALSRGNTYMIQEIGYLAYERSGGELIDVEHVSAVRTAFLEKVIGSVAGVAYEELSTKQKLIIRTIAEQPEITPKEMARVLGAAETSLPGYRKDLVDAGILVADPEVRGRFIIAFPYMKEYALRLKNEGAENSAAYDRVTGFPDV</sequence>